<evidence type="ECO:0000256" key="3">
    <source>
        <dbReference type="ARBA" id="ARBA00023015"/>
    </source>
</evidence>
<reference evidence="8" key="2">
    <citation type="submission" date="2022-10" db="EMBL/GenBank/DDBJ databases">
        <authorList>
            <consortium name="ENA_rothamsted_submissions"/>
            <consortium name="culmorum"/>
            <person name="King R."/>
        </authorList>
    </citation>
    <scope>NUCLEOTIDE SEQUENCE</scope>
</reference>
<gene>
    <name evidence="8" type="ORF">PHAECO_LOCUS2672</name>
</gene>
<comment type="similarity">
    <text evidence="2">Belongs to the ASF1 family.</text>
</comment>
<dbReference type="FunFam" id="2.60.40.1490:FF:000001">
    <property type="entry name" value="Histone chaperone ASF1"/>
    <property type="match status" value="1"/>
</dbReference>
<dbReference type="GO" id="GO:0000785">
    <property type="term" value="C:chromatin"/>
    <property type="evidence" value="ECO:0007669"/>
    <property type="project" value="TreeGrafter"/>
</dbReference>
<evidence type="ECO:0008006" key="10">
    <source>
        <dbReference type="Google" id="ProtNLM"/>
    </source>
</evidence>
<evidence type="ECO:0000256" key="7">
    <source>
        <dbReference type="SAM" id="MobiDB-lite"/>
    </source>
</evidence>
<feature type="region of interest" description="Disordered" evidence="7">
    <location>
        <begin position="157"/>
        <end position="202"/>
    </location>
</feature>
<comment type="subcellular location">
    <subcellularLocation>
        <location evidence="1">Nucleus</location>
    </subcellularLocation>
</comment>
<proteinExistence type="inferred from homology"/>
<dbReference type="Proteomes" id="UP001153737">
    <property type="component" value="Chromosome 11"/>
</dbReference>
<evidence type="ECO:0000256" key="2">
    <source>
        <dbReference type="ARBA" id="ARBA00006051"/>
    </source>
</evidence>
<keyword evidence="3" id="KW-0805">Transcription regulation</keyword>
<evidence type="ECO:0000313" key="8">
    <source>
        <dbReference type="EMBL" id="CAG9815199.1"/>
    </source>
</evidence>
<sequence length="202" mass="22922">MAKVQLCNITVMDNPSQFLNPFQFEITFECIEELKEDLEWKMIYVGSAESEEHDQVLDSVFVGPIPEGKHMFVFQADPPNVSRIPENDAIGVTVVLLTCSYKSQEFIRVGYFINNEYDDPELKENLPSPPQFDKVIRNILASEPRVTRFKINWEETNAQENVPNLDQNGAGPSTSVENETNPPAELPAFNENSNSWATMECT</sequence>
<evidence type="ECO:0000256" key="6">
    <source>
        <dbReference type="ARBA" id="ARBA00023242"/>
    </source>
</evidence>
<keyword evidence="6" id="KW-0539">Nucleus</keyword>
<dbReference type="InterPro" id="IPR036747">
    <property type="entry name" value="ASF1-like_sf"/>
</dbReference>
<evidence type="ECO:0000256" key="4">
    <source>
        <dbReference type="ARBA" id="ARBA00023163"/>
    </source>
</evidence>
<evidence type="ECO:0000313" key="9">
    <source>
        <dbReference type="Proteomes" id="UP001153737"/>
    </source>
</evidence>
<dbReference type="InterPro" id="IPR006818">
    <property type="entry name" value="ASF1-like"/>
</dbReference>
<dbReference type="GO" id="GO:0006335">
    <property type="term" value="P:DNA replication-dependent chromatin assembly"/>
    <property type="evidence" value="ECO:0007669"/>
    <property type="project" value="TreeGrafter"/>
</dbReference>
<protein>
    <recommendedName>
        <fullName evidence="10">Histone chaperone asf1</fullName>
    </recommendedName>
</protein>
<dbReference type="PANTHER" id="PTHR12040:SF0">
    <property type="entry name" value="HISTONE CHAPERONE ASF1"/>
    <property type="match status" value="1"/>
</dbReference>
<dbReference type="GO" id="GO:0042393">
    <property type="term" value="F:histone binding"/>
    <property type="evidence" value="ECO:0007669"/>
    <property type="project" value="TreeGrafter"/>
</dbReference>
<reference evidence="8" key="1">
    <citation type="submission" date="2022-01" db="EMBL/GenBank/DDBJ databases">
        <authorList>
            <person name="King R."/>
        </authorList>
    </citation>
    <scope>NUCLEOTIDE SEQUENCE</scope>
</reference>
<dbReference type="Gene3D" id="2.60.40.1490">
    <property type="entry name" value="Histone chaperone ASF1-like"/>
    <property type="match status" value="1"/>
</dbReference>
<dbReference type="PANTHER" id="PTHR12040">
    <property type="entry name" value="ANTI-SILENCING PROTEIN 1"/>
    <property type="match status" value="1"/>
</dbReference>
<keyword evidence="4" id="KW-0804">Transcription</keyword>
<dbReference type="SUPFAM" id="SSF101546">
    <property type="entry name" value="ASF1-like"/>
    <property type="match status" value="1"/>
</dbReference>
<organism evidence="8 9">
    <name type="scientific">Phaedon cochleariae</name>
    <name type="common">Mustard beetle</name>
    <dbReference type="NCBI Taxonomy" id="80249"/>
    <lineage>
        <taxon>Eukaryota</taxon>
        <taxon>Metazoa</taxon>
        <taxon>Ecdysozoa</taxon>
        <taxon>Arthropoda</taxon>
        <taxon>Hexapoda</taxon>
        <taxon>Insecta</taxon>
        <taxon>Pterygota</taxon>
        <taxon>Neoptera</taxon>
        <taxon>Endopterygota</taxon>
        <taxon>Coleoptera</taxon>
        <taxon>Polyphaga</taxon>
        <taxon>Cucujiformia</taxon>
        <taxon>Chrysomeloidea</taxon>
        <taxon>Chrysomelidae</taxon>
        <taxon>Chrysomelinae</taxon>
        <taxon>Chrysomelini</taxon>
        <taxon>Phaedon</taxon>
    </lineage>
</organism>
<keyword evidence="9" id="KW-1185">Reference proteome</keyword>
<dbReference type="OrthoDB" id="29755at2759"/>
<evidence type="ECO:0000256" key="1">
    <source>
        <dbReference type="ARBA" id="ARBA00004123"/>
    </source>
</evidence>
<dbReference type="EMBL" id="OU896717">
    <property type="protein sequence ID" value="CAG9815199.1"/>
    <property type="molecule type" value="Genomic_DNA"/>
</dbReference>
<dbReference type="GO" id="GO:0005634">
    <property type="term" value="C:nucleus"/>
    <property type="evidence" value="ECO:0007669"/>
    <property type="project" value="UniProtKB-SubCell"/>
</dbReference>
<feature type="compositionally biased region" description="Polar residues" evidence="7">
    <location>
        <begin position="190"/>
        <end position="202"/>
    </location>
</feature>
<feature type="compositionally biased region" description="Polar residues" evidence="7">
    <location>
        <begin position="157"/>
        <end position="181"/>
    </location>
</feature>
<name>A0A9N9SD69_PHACE</name>
<keyword evidence="5" id="KW-0143">Chaperone</keyword>
<accession>A0A9N9SD69</accession>
<dbReference type="AlphaFoldDB" id="A0A9N9SD69"/>
<evidence type="ECO:0000256" key="5">
    <source>
        <dbReference type="ARBA" id="ARBA00023186"/>
    </source>
</evidence>
<dbReference type="Pfam" id="PF04729">
    <property type="entry name" value="ASF1_hist_chap"/>
    <property type="match status" value="1"/>
</dbReference>